<name>A0ACB5TBS9_AMBMO</name>
<evidence type="ECO:0000313" key="2">
    <source>
        <dbReference type="Proteomes" id="UP001165064"/>
    </source>
</evidence>
<dbReference type="EMBL" id="BSXS01006227">
    <property type="protein sequence ID" value="GME85241.1"/>
    <property type="molecule type" value="Genomic_DNA"/>
</dbReference>
<gene>
    <name evidence="1" type="ORF">Amon02_000747600</name>
</gene>
<comment type="caution">
    <text evidence="1">The sequence shown here is derived from an EMBL/GenBank/DDBJ whole genome shotgun (WGS) entry which is preliminary data.</text>
</comment>
<organism evidence="1 2">
    <name type="scientific">Ambrosiozyma monospora</name>
    <name type="common">Yeast</name>
    <name type="synonym">Endomycopsis monosporus</name>
    <dbReference type="NCBI Taxonomy" id="43982"/>
    <lineage>
        <taxon>Eukaryota</taxon>
        <taxon>Fungi</taxon>
        <taxon>Dikarya</taxon>
        <taxon>Ascomycota</taxon>
        <taxon>Saccharomycotina</taxon>
        <taxon>Pichiomycetes</taxon>
        <taxon>Pichiales</taxon>
        <taxon>Pichiaceae</taxon>
        <taxon>Ambrosiozyma</taxon>
    </lineage>
</organism>
<sequence length="260" mass="28080">MDLDDDEENISSSSRGSNGTGSGNGSGSSNNKNNSNRLVIRPSSSSSSLSNNNNSSSKLQRLSNSSHHHALPGKSLPGHFKPIHSLNGLPTTTSNSSTSLNSLSSNSLSGSSGPKFGRSYYTSPFNPTSPNPITIGSEVAYKAKGTMDWIQCIVTRVITETKFEIKDADPDSDGQDQFFIANYKDIILIPPAATGSSSDIKLKNYPIGYKVLAKYPETTAFYPAEVISGNKKFCRLKFEGEEEVGKETEVERRLVLPYPK</sequence>
<evidence type="ECO:0000313" key="1">
    <source>
        <dbReference type="EMBL" id="GME85241.1"/>
    </source>
</evidence>
<protein>
    <submittedName>
        <fullName evidence="1">Unnamed protein product</fullName>
    </submittedName>
</protein>
<reference evidence="1" key="1">
    <citation type="submission" date="2023-04" db="EMBL/GenBank/DDBJ databases">
        <title>Ambrosiozyma monospora NBRC 10751.</title>
        <authorList>
            <person name="Ichikawa N."/>
            <person name="Sato H."/>
            <person name="Tonouchi N."/>
        </authorList>
    </citation>
    <scope>NUCLEOTIDE SEQUENCE</scope>
    <source>
        <strain evidence="1">NBRC 10751</strain>
    </source>
</reference>
<dbReference type="Proteomes" id="UP001165064">
    <property type="component" value="Unassembled WGS sequence"/>
</dbReference>
<accession>A0ACB5TBS9</accession>
<keyword evidence="2" id="KW-1185">Reference proteome</keyword>
<proteinExistence type="predicted"/>